<dbReference type="EMBL" id="QVQW01000001">
    <property type="protein sequence ID" value="RKU49652.1"/>
    <property type="molecule type" value="Genomic_DNA"/>
</dbReference>
<dbReference type="PANTHER" id="PTHR14778">
    <property type="entry name" value="KINETOCHORE-ASSOCIATED PROTEIN DSN1 HOMOLOG"/>
    <property type="match status" value="1"/>
</dbReference>
<organism evidence="3 4">
    <name type="scientific">Coniochaeta pulveracea</name>
    <dbReference type="NCBI Taxonomy" id="177199"/>
    <lineage>
        <taxon>Eukaryota</taxon>
        <taxon>Fungi</taxon>
        <taxon>Dikarya</taxon>
        <taxon>Ascomycota</taxon>
        <taxon>Pezizomycotina</taxon>
        <taxon>Sordariomycetes</taxon>
        <taxon>Sordariomycetidae</taxon>
        <taxon>Coniochaetales</taxon>
        <taxon>Coniochaetaceae</taxon>
        <taxon>Coniochaeta</taxon>
    </lineage>
</organism>
<evidence type="ECO:0000313" key="3">
    <source>
        <dbReference type="EMBL" id="RKU49652.1"/>
    </source>
</evidence>
<keyword evidence="4" id="KW-1185">Reference proteome</keyword>
<dbReference type="GO" id="GO:0007059">
    <property type="term" value="P:chromosome segregation"/>
    <property type="evidence" value="ECO:0007669"/>
    <property type="project" value="InterPro"/>
</dbReference>
<dbReference type="OrthoDB" id="3364649at2759"/>
<dbReference type="PANTHER" id="PTHR14778:SF2">
    <property type="entry name" value="KINETOCHORE-ASSOCIATED PROTEIN DSN1 HOMOLOG"/>
    <property type="match status" value="1"/>
</dbReference>
<protein>
    <recommendedName>
        <fullName evidence="5">Kinetochore protein mis13</fullName>
    </recommendedName>
</protein>
<dbReference type="GO" id="GO:0051301">
    <property type="term" value="P:cell division"/>
    <property type="evidence" value="ECO:0007669"/>
    <property type="project" value="InterPro"/>
</dbReference>
<feature type="compositionally biased region" description="Polar residues" evidence="2">
    <location>
        <begin position="1"/>
        <end position="19"/>
    </location>
</feature>
<feature type="compositionally biased region" description="Basic and acidic residues" evidence="2">
    <location>
        <begin position="144"/>
        <end position="155"/>
    </location>
</feature>
<keyword evidence="1" id="KW-0175">Coiled coil</keyword>
<dbReference type="STRING" id="177199.A0A420YP76"/>
<feature type="region of interest" description="Disordered" evidence="2">
    <location>
        <begin position="1"/>
        <end position="36"/>
    </location>
</feature>
<proteinExistence type="predicted"/>
<dbReference type="InterPro" id="IPR013218">
    <property type="entry name" value="Dsn1/Mis13"/>
</dbReference>
<reference evidence="3 4" key="1">
    <citation type="submission" date="2018-08" db="EMBL/GenBank/DDBJ databases">
        <title>Draft genome of the lignicolous fungus Coniochaeta pulveracea.</title>
        <authorList>
            <person name="Borstlap C.J."/>
            <person name="De Witt R.N."/>
            <person name="Botha A."/>
            <person name="Volschenk H."/>
        </authorList>
    </citation>
    <scope>NUCLEOTIDE SEQUENCE [LARGE SCALE GENOMIC DNA]</scope>
    <source>
        <strain evidence="3 4">CAB683</strain>
    </source>
</reference>
<evidence type="ECO:0000256" key="2">
    <source>
        <dbReference type="SAM" id="MobiDB-lite"/>
    </source>
</evidence>
<feature type="coiled-coil region" evidence="1">
    <location>
        <begin position="345"/>
        <end position="372"/>
    </location>
</feature>
<feature type="compositionally biased region" description="Low complexity" evidence="2">
    <location>
        <begin position="66"/>
        <end position="76"/>
    </location>
</feature>
<dbReference type="AlphaFoldDB" id="A0A420YP76"/>
<gene>
    <name evidence="3" type="ORF">DL546_009725</name>
</gene>
<sequence>MTTLVRTRQPLQVLSMSNQPERRKSKRLATAYDEQDGDFVFTRAAKKVKAAQTIPEDEVLVPDPVPVSQPKKVSSSRPGRPASKKRAQSSEPAATSLPTPPPAQPSGTRRSSRRISNLPPPEPQDEIPQLVVPKTRPAPRRTRASIEKEQRMKDEDVPEPSQQAPARKKSRKPVEQAPATPQPMEVDEDATQDNQQHDPGAQKIALPFSDTPVINRNKEMRKKGGNGGSRRSSLGMRGRRASSLIENGHSAIPHKEVDPSEFYKHIEAESLLEPRRMKQLLTWCGERALCEKPPHGSRGSSAILGARAIQDQLLKDFGTRPEFSDWFGREDLPRPPVVLKPNPKNLEHDAKIAELETSVQRLREEKKAWEALAKPLPDVPSLYHPTGDPSTAPQLDESLLDPEEVKMLQSLTDPGTGFASLRKQTQTQVQGIMSNVEFDVDHLADSMHKLAQRVATAGREADVVLSRAAKRLREREEREKRAVGTKEVPVMEVLRSLGRILPEGG</sequence>
<dbReference type="Pfam" id="PF08202">
    <property type="entry name" value="MIS13"/>
    <property type="match status" value="1"/>
</dbReference>
<dbReference type="Proteomes" id="UP000275385">
    <property type="component" value="Unassembled WGS sequence"/>
</dbReference>
<accession>A0A420YP76</accession>
<evidence type="ECO:0000256" key="1">
    <source>
        <dbReference type="SAM" id="Coils"/>
    </source>
</evidence>
<name>A0A420YP76_9PEZI</name>
<dbReference type="GO" id="GO:0000444">
    <property type="term" value="C:MIS12/MIND type complex"/>
    <property type="evidence" value="ECO:0007669"/>
    <property type="project" value="InterPro"/>
</dbReference>
<comment type="caution">
    <text evidence="3">The sequence shown here is derived from an EMBL/GenBank/DDBJ whole genome shotgun (WGS) entry which is preliminary data.</text>
</comment>
<evidence type="ECO:0000313" key="4">
    <source>
        <dbReference type="Proteomes" id="UP000275385"/>
    </source>
</evidence>
<feature type="region of interest" description="Disordered" evidence="2">
    <location>
        <begin position="55"/>
        <end position="237"/>
    </location>
</feature>
<evidence type="ECO:0008006" key="5">
    <source>
        <dbReference type="Google" id="ProtNLM"/>
    </source>
</evidence>